<protein>
    <submittedName>
        <fullName evidence="1">Uncharacterized protein</fullName>
    </submittedName>
</protein>
<evidence type="ECO:0000313" key="1">
    <source>
        <dbReference type="EMBL" id="KAI6086041.1"/>
    </source>
</evidence>
<proteinExistence type="predicted"/>
<keyword evidence="2" id="KW-1185">Reference proteome</keyword>
<dbReference type="EMBL" id="MU394319">
    <property type="protein sequence ID" value="KAI6086041.1"/>
    <property type="molecule type" value="Genomic_DNA"/>
</dbReference>
<comment type="caution">
    <text evidence="1">The sequence shown here is derived from an EMBL/GenBank/DDBJ whole genome shotgun (WGS) entry which is preliminary data.</text>
</comment>
<evidence type="ECO:0000313" key="2">
    <source>
        <dbReference type="Proteomes" id="UP001497680"/>
    </source>
</evidence>
<gene>
    <name evidence="1" type="ORF">F4821DRAFT_239207</name>
</gene>
<dbReference type="Proteomes" id="UP001497680">
    <property type="component" value="Unassembled WGS sequence"/>
</dbReference>
<organism evidence="1 2">
    <name type="scientific">Hypoxylon rubiginosum</name>
    <dbReference type="NCBI Taxonomy" id="110542"/>
    <lineage>
        <taxon>Eukaryota</taxon>
        <taxon>Fungi</taxon>
        <taxon>Dikarya</taxon>
        <taxon>Ascomycota</taxon>
        <taxon>Pezizomycotina</taxon>
        <taxon>Sordariomycetes</taxon>
        <taxon>Xylariomycetidae</taxon>
        <taxon>Xylariales</taxon>
        <taxon>Hypoxylaceae</taxon>
        <taxon>Hypoxylon</taxon>
    </lineage>
</organism>
<sequence>MSLSPAGQTPTPARSATASCVSCRRRKVRCSRTIPCCSNCAKANTHCDYSLAGRKGRPKADANGPRYDKTAQSRLLEKVRRLEEIVEHLNGQVDATTPESPTYTRFSSSGDGVHADKPTRLGISTLDLEQPKKHASYEEAGLLVSSDTGKFYVSGDFWSTLRKEVRQVRESFENEGEGNTADSDDLEDTTDSPNSGTSFIFREANAFDRTLTDAMFPLPSQMHFIWQTFVERINPLLNVLHVPTITRVLEGCKGQLKTLCPDMQSLFACISFAAVQSLSDEDVLLDFAVDKTSLLSRYRRGAEQSLSNADVIKTTNLAPVQALVIYLSVLQSDEPFRHVWTLIGILVRVALSLGLHRDGKFFKNISPFDAEMRRRLWWNVAILDARMGETQEPIATITQDMFTTEIPSNVNDTDIYPDMTEPPIPRSGPTDMSVHLVRCKLWRFGRVLQSLSLATPSTKDGTDWRKTYERKLEVTRKFKKDIAEEFGSSLEDYSGAAAFINAITDTLTDRIELIAHYQFSLVEKQGPSFPHEAFQIASGILERFLCIENSPDMTRWRWAAKGSVSWQPMGIILSHLCGTPWDEESEKAWQLIDLAFKNMVKAVTKEPLWKPFQRLFLRAQRCREKYLQAQKTGGNTAQGGQWSGLVSRKNDNTADSICFMPAKIQGILGGGNSTDTYRNEQGADAAFTTGRPSPPYSFQATNEETGTGVVSQPIKDNELDIGIDIGPMDLNDWEDCLNRGFWSFSGI</sequence>
<accession>A0ACC0D021</accession>
<name>A0ACC0D021_9PEZI</name>
<reference evidence="1 2" key="1">
    <citation type="journal article" date="2022" name="New Phytol.">
        <title>Ecological generalism drives hyperdiversity of secondary metabolite gene clusters in xylarialean endophytes.</title>
        <authorList>
            <person name="Franco M.E.E."/>
            <person name="Wisecaver J.H."/>
            <person name="Arnold A.E."/>
            <person name="Ju Y.M."/>
            <person name="Slot J.C."/>
            <person name="Ahrendt S."/>
            <person name="Moore L.P."/>
            <person name="Eastman K.E."/>
            <person name="Scott K."/>
            <person name="Konkel Z."/>
            <person name="Mondo S.J."/>
            <person name="Kuo A."/>
            <person name="Hayes R.D."/>
            <person name="Haridas S."/>
            <person name="Andreopoulos B."/>
            <person name="Riley R."/>
            <person name="LaButti K."/>
            <person name="Pangilinan J."/>
            <person name="Lipzen A."/>
            <person name="Amirebrahimi M."/>
            <person name="Yan J."/>
            <person name="Adam C."/>
            <person name="Keymanesh K."/>
            <person name="Ng V."/>
            <person name="Louie K."/>
            <person name="Northen T."/>
            <person name="Drula E."/>
            <person name="Henrissat B."/>
            <person name="Hsieh H.M."/>
            <person name="Youens-Clark K."/>
            <person name="Lutzoni F."/>
            <person name="Miadlikowska J."/>
            <person name="Eastwood D.C."/>
            <person name="Hamelin R.C."/>
            <person name="Grigoriev I.V."/>
            <person name="U'Ren J.M."/>
        </authorList>
    </citation>
    <scope>NUCLEOTIDE SEQUENCE [LARGE SCALE GENOMIC DNA]</scope>
    <source>
        <strain evidence="1 2">ER1909</strain>
    </source>
</reference>